<accession>A0A2N3Y6L7</accession>
<dbReference type="Pfam" id="PF00378">
    <property type="entry name" value="ECH_1"/>
    <property type="match status" value="1"/>
</dbReference>
<dbReference type="Proteomes" id="UP000233786">
    <property type="component" value="Unassembled WGS sequence"/>
</dbReference>
<dbReference type="SUPFAM" id="SSF52096">
    <property type="entry name" value="ClpP/crotonase"/>
    <property type="match status" value="1"/>
</dbReference>
<evidence type="ECO:0000313" key="2">
    <source>
        <dbReference type="EMBL" id="PKW18576.1"/>
    </source>
</evidence>
<dbReference type="AlphaFoldDB" id="A0A2N3Y6L7"/>
<organism evidence="2 3">
    <name type="scientific">Saccharopolyspora spinosa</name>
    <dbReference type="NCBI Taxonomy" id="60894"/>
    <lineage>
        <taxon>Bacteria</taxon>
        <taxon>Bacillati</taxon>
        <taxon>Actinomycetota</taxon>
        <taxon>Actinomycetes</taxon>
        <taxon>Pseudonocardiales</taxon>
        <taxon>Pseudonocardiaceae</taxon>
        <taxon>Saccharopolyspora</taxon>
    </lineage>
</organism>
<dbReference type="CDD" id="cd06558">
    <property type="entry name" value="crotonase-like"/>
    <property type="match status" value="1"/>
</dbReference>
<comment type="caution">
    <text evidence="2">The sequence shown here is derived from an EMBL/GenBank/DDBJ whole genome shotgun (WGS) entry which is preliminary data.</text>
</comment>
<dbReference type="InterPro" id="IPR029045">
    <property type="entry name" value="ClpP/crotonase-like_dom_sf"/>
</dbReference>
<dbReference type="PANTHER" id="PTHR43802">
    <property type="entry name" value="ENOYL-COA HYDRATASE"/>
    <property type="match status" value="1"/>
</dbReference>
<dbReference type="STRING" id="994479.GCA_000194155_04786"/>
<dbReference type="EMBL" id="PJNB01000001">
    <property type="protein sequence ID" value="PKW18576.1"/>
    <property type="molecule type" value="Genomic_DNA"/>
</dbReference>
<name>A0A2N3Y6L7_SACSN</name>
<dbReference type="OrthoDB" id="9807606at2"/>
<keyword evidence="3" id="KW-1185">Reference proteome</keyword>
<dbReference type="Gene3D" id="3.90.226.10">
    <property type="entry name" value="2-enoyl-CoA Hydratase, Chain A, domain 1"/>
    <property type="match status" value="1"/>
</dbReference>
<dbReference type="PANTHER" id="PTHR43802:SF1">
    <property type="entry name" value="IP11341P-RELATED"/>
    <property type="match status" value="1"/>
</dbReference>
<proteinExistence type="inferred from homology"/>
<dbReference type="InterPro" id="IPR001753">
    <property type="entry name" value="Enoyl-CoA_hydra/iso"/>
</dbReference>
<gene>
    <name evidence="2" type="ORF">A8926_6675</name>
</gene>
<protein>
    <submittedName>
        <fullName evidence="2">Enoyl-CoA hydratase/carnithine racemase</fullName>
    </submittedName>
</protein>
<comment type="similarity">
    <text evidence="1">Belongs to the enoyl-CoA hydratase/isomerase family.</text>
</comment>
<evidence type="ECO:0000313" key="3">
    <source>
        <dbReference type="Proteomes" id="UP000233786"/>
    </source>
</evidence>
<dbReference type="RefSeq" id="WP_010309991.1">
    <property type="nucleotide sequence ID" value="NZ_CP061007.1"/>
</dbReference>
<reference evidence="2" key="1">
    <citation type="submission" date="2017-12" db="EMBL/GenBank/DDBJ databases">
        <title>Sequencing the genomes of 1000 Actinobacteria strains.</title>
        <authorList>
            <person name="Klenk H.-P."/>
        </authorList>
    </citation>
    <scope>NUCLEOTIDE SEQUENCE [LARGE SCALE GENOMIC DNA]</scope>
    <source>
        <strain evidence="2">DSM 44228</strain>
    </source>
</reference>
<sequence length="258" mass="27980">MSINRPEWQTIAVTARDGITELRVHTGGGPLVWSATAHRELTEAFAWVGADHGTKVVLITGTGDRYCTELDVTSFTGVGWDRIWWEGRRMLKNLDDIEVPVISAVHGPVTIHSEIPVMADIVLASTTAEFADRAHFASRDTVPGDGVNLVWGELLGPTRAKYWLLTGATIGAEEGRRIGFVNEVLAADELLPRAWELARELAARELAVLRYAKAAASIGFRRNFGEGLSHGLGVEGCAHWHLGGLKAGQVSHEKEAGT</sequence>
<dbReference type="GO" id="GO:0003824">
    <property type="term" value="F:catalytic activity"/>
    <property type="evidence" value="ECO:0007669"/>
    <property type="project" value="UniProtKB-ARBA"/>
</dbReference>
<evidence type="ECO:0000256" key="1">
    <source>
        <dbReference type="ARBA" id="ARBA00005254"/>
    </source>
</evidence>